<reference evidence="9 10" key="1">
    <citation type="submission" date="2018-03" db="EMBL/GenBank/DDBJ databases">
        <title>Brevisbacillus phylogenomics.</title>
        <authorList>
            <person name="Dunlap C."/>
        </authorList>
    </citation>
    <scope>NUCLEOTIDE SEQUENCE [LARGE SCALE GENOMIC DNA]</scope>
    <source>
        <strain evidence="9 10">NRRL NRS-1210</strain>
    </source>
</reference>
<gene>
    <name evidence="9" type="ORF">C7R93_19735</name>
</gene>
<feature type="transmembrane region" description="Helical" evidence="7">
    <location>
        <begin position="303"/>
        <end position="323"/>
    </location>
</feature>
<feature type="transmembrane region" description="Helical" evidence="7">
    <location>
        <begin position="46"/>
        <end position="65"/>
    </location>
</feature>
<dbReference type="InterPro" id="IPR020846">
    <property type="entry name" value="MFS_dom"/>
</dbReference>
<dbReference type="PANTHER" id="PTHR23501">
    <property type="entry name" value="MAJOR FACILITATOR SUPERFAMILY"/>
    <property type="match status" value="1"/>
</dbReference>
<feature type="transmembrane region" description="Helical" evidence="7">
    <location>
        <begin position="494"/>
        <end position="517"/>
    </location>
</feature>
<evidence type="ECO:0000256" key="3">
    <source>
        <dbReference type="ARBA" id="ARBA00022475"/>
    </source>
</evidence>
<dbReference type="NCBIfam" id="TIGR00711">
    <property type="entry name" value="efflux_EmrB"/>
    <property type="match status" value="1"/>
</dbReference>
<feature type="transmembrane region" description="Helical" evidence="7">
    <location>
        <begin position="405"/>
        <end position="425"/>
    </location>
</feature>
<protein>
    <submittedName>
        <fullName evidence="9">MFS transporter</fullName>
    </submittedName>
</protein>
<dbReference type="AlphaFoldDB" id="A0A2P7V0H5"/>
<dbReference type="PRINTS" id="PR01036">
    <property type="entry name" value="TCRTETB"/>
</dbReference>
<keyword evidence="10" id="KW-1185">Reference proteome</keyword>
<dbReference type="OrthoDB" id="9816041at2"/>
<keyword evidence="2" id="KW-0813">Transport</keyword>
<evidence type="ECO:0000256" key="2">
    <source>
        <dbReference type="ARBA" id="ARBA00022448"/>
    </source>
</evidence>
<accession>A0A2P7V0H5</accession>
<feature type="transmembrane region" description="Helical" evidence="7">
    <location>
        <begin position="12"/>
        <end position="34"/>
    </location>
</feature>
<dbReference type="InterPro" id="IPR036259">
    <property type="entry name" value="MFS_trans_sf"/>
</dbReference>
<dbReference type="SUPFAM" id="SSF103473">
    <property type="entry name" value="MFS general substrate transporter"/>
    <property type="match status" value="1"/>
</dbReference>
<keyword evidence="5 7" id="KW-1133">Transmembrane helix</keyword>
<sequence>MQQLTEKKKVTIMIAIITAMFFAAINQTIIGVAMPRIISKLGGMDYYSWAITIYLLTSTVASVLVGKLSDIYGRKPFILTGIGLFSIGALLSGFSTDIFQLITYRGIQGAGAGIIMSTAFTAMGDLYEPRERAKWGGIMSAVFGVSSVLGPLMGGYIVDHLDWHWVFWIFLPIGVIAFLLIMIHFPKVAKQEGESVDYFGSLFLTLTIVPMLLAFSWAGDGPGKYAWGSWQIIGLFAATIVSLIVFIMIEMKVKTPVLPLGLFKNSIFTVSNLVGFFLNAGMMGAIIYVPFFVQGVKGISPTMAGYVAMPMSIAMLTTSALAGQIMTKTGKYKKMALSGLSVMALGMVLMYFMSPATPIYLLVIYMVILGLGIGIAMPVFSLTVQNAVAPQQLGVATATSQLFRNLGGTIGIAVMGTVMSASMSAKMTQLSGAMGQGNNPAAADPALAEKLSLFTNPQNLLDQPKIEATLASLPPDLQPLFTHMLDMIREAMSYGITTTFLTGAIVAGIAVIIALFLKEIPLRSGNDMGKKPGDEAGKA</sequence>
<evidence type="ECO:0000256" key="4">
    <source>
        <dbReference type="ARBA" id="ARBA00022692"/>
    </source>
</evidence>
<feature type="transmembrane region" description="Helical" evidence="7">
    <location>
        <begin position="270"/>
        <end position="291"/>
    </location>
</feature>
<feature type="transmembrane region" description="Helical" evidence="7">
    <location>
        <begin position="359"/>
        <end position="384"/>
    </location>
</feature>
<keyword evidence="4 7" id="KW-0812">Transmembrane</keyword>
<dbReference type="EMBL" id="PXZM01000032">
    <property type="protein sequence ID" value="PSJ92720.1"/>
    <property type="molecule type" value="Genomic_DNA"/>
</dbReference>
<feature type="transmembrane region" description="Helical" evidence="7">
    <location>
        <begin position="77"/>
        <end position="96"/>
    </location>
</feature>
<dbReference type="Pfam" id="PF07690">
    <property type="entry name" value="MFS_1"/>
    <property type="match status" value="1"/>
</dbReference>
<dbReference type="InterPro" id="IPR004638">
    <property type="entry name" value="EmrB-like"/>
</dbReference>
<proteinExistence type="predicted"/>
<dbReference type="InterPro" id="IPR011701">
    <property type="entry name" value="MFS"/>
</dbReference>
<feature type="transmembrane region" description="Helical" evidence="7">
    <location>
        <begin position="102"/>
        <end position="123"/>
    </location>
</feature>
<evidence type="ECO:0000259" key="8">
    <source>
        <dbReference type="PROSITE" id="PS50850"/>
    </source>
</evidence>
<keyword evidence="3" id="KW-1003">Cell membrane</keyword>
<evidence type="ECO:0000313" key="10">
    <source>
        <dbReference type="Proteomes" id="UP000240419"/>
    </source>
</evidence>
<comment type="subcellular location">
    <subcellularLocation>
        <location evidence="1">Cell membrane</location>
        <topology evidence="1">Multi-pass membrane protein</topology>
    </subcellularLocation>
</comment>
<feature type="domain" description="Major facilitator superfamily (MFS) profile" evidence="8">
    <location>
        <begin position="12"/>
        <end position="522"/>
    </location>
</feature>
<feature type="transmembrane region" description="Helical" evidence="7">
    <location>
        <begin position="163"/>
        <end position="186"/>
    </location>
</feature>
<dbReference type="FunFam" id="1.20.1720.10:FF:000004">
    <property type="entry name" value="EmrB/QacA family drug resistance transporter"/>
    <property type="match status" value="1"/>
</dbReference>
<name>A0A2P7V0H5_9BACL</name>
<dbReference type="PROSITE" id="PS00216">
    <property type="entry name" value="SUGAR_TRANSPORT_1"/>
    <property type="match status" value="1"/>
</dbReference>
<organism evidence="9 10">
    <name type="scientific">Brevibacillus fortis</name>
    <dbReference type="NCBI Taxonomy" id="2126352"/>
    <lineage>
        <taxon>Bacteria</taxon>
        <taxon>Bacillati</taxon>
        <taxon>Bacillota</taxon>
        <taxon>Bacilli</taxon>
        <taxon>Bacillales</taxon>
        <taxon>Paenibacillaceae</taxon>
        <taxon>Brevibacillus</taxon>
    </lineage>
</organism>
<evidence type="ECO:0000256" key="1">
    <source>
        <dbReference type="ARBA" id="ARBA00004651"/>
    </source>
</evidence>
<dbReference type="CDD" id="cd17502">
    <property type="entry name" value="MFS_Azr1_MDR_like"/>
    <property type="match status" value="1"/>
</dbReference>
<dbReference type="PANTHER" id="PTHR23501:SF197">
    <property type="entry name" value="COMD"/>
    <property type="match status" value="1"/>
</dbReference>
<evidence type="ECO:0000256" key="5">
    <source>
        <dbReference type="ARBA" id="ARBA00022989"/>
    </source>
</evidence>
<dbReference type="Gene3D" id="1.20.1250.20">
    <property type="entry name" value="MFS general substrate transporter like domains"/>
    <property type="match status" value="1"/>
</dbReference>
<comment type="caution">
    <text evidence="9">The sequence shown here is derived from an EMBL/GenBank/DDBJ whole genome shotgun (WGS) entry which is preliminary data.</text>
</comment>
<evidence type="ECO:0000313" key="9">
    <source>
        <dbReference type="EMBL" id="PSJ92720.1"/>
    </source>
</evidence>
<dbReference type="GO" id="GO:0005886">
    <property type="term" value="C:plasma membrane"/>
    <property type="evidence" value="ECO:0007669"/>
    <property type="project" value="UniProtKB-SubCell"/>
</dbReference>
<keyword evidence="6 7" id="KW-0472">Membrane</keyword>
<evidence type="ECO:0000256" key="6">
    <source>
        <dbReference type="ARBA" id="ARBA00023136"/>
    </source>
</evidence>
<dbReference type="GO" id="GO:0022857">
    <property type="term" value="F:transmembrane transporter activity"/>
    <property type="evidence" value="ECO:0007669"/>
    <property type="project" value="InterPro"/>
</dbReference>
<dbReference type="InterPro" id="IPR005829">
    <property type="entry name" value="Sugar_transporter_CS"/>
</dbReference>
<dbReference type="Gene3D" id="1.20.1720.10">
    <property type="entry name" value="Multidrug resistance protein D"/>
    <property type="match status" value="1"/>
</dbReference>
<dbReference type="PROSITE" id="PS50850">
    <property type="entry name" value="MFS"/>
    <property type="match status" value="1"/>
</dbReference>
<feature type="transmembrane region" description="Helical" evidence="7">
    <location>
        <begin position="198"/>
        <end position="218"/>
    </location>
</feature>
<feature type="transmembrane region" description="Helical" evidence="7">
    <location>
        <begin position="335"/>
        <end position="353"/>
    </location>
</feature>
<feature type="transmembrane region" description="Helical" evidence="7">
    <location>
        <begin position="230"/>
        <end position="249"/>
    </location>
</feature>
<feature type="transmembrane region" description="Helical" evidence="7">
    <location>
        <begin position="135"/>
        <end position="157"/>
    </location>
</feature>
<dbReference type="RefSeq" id="WP_106840414.1">
    <property type="nucleotide sequence ID" value="NZ_JBCNIW010000046.1"/>
</dbReference>
<dbReference type="Proteomes" id="UP000240419">
    <property type="component" value="Unassembled WGS sequence"/>
</dbReference>
<evidence type="ECO:0000256" key="7">
    <source>
        <dbReference type="SAM" id="Phobius"/>
    </source>
</evidence>